<keyword evidence="2" id="KW-0812">Transmembrane</keyword>
<dbReference type="RefSeq" id="WP_342593903.1">
    <property type="nucleotide sequence ID" value="NZ_CP151919.1"/>
</dbReference>
<evidence type="ECO:0000313" key="4">
    <source>
        <dbReference type="Proteomes" id="UP001453229"/>
    </source>
</evidence>
<feature type="compositionally biased region" description="Basic and acidic residues" evidence="1">
    <location>
        <begin position="402"/>
        <end position="412"/>
    </location>
</feature>
<keyword evidence="4" id="KW-1185">Reference proteome</keyword>
<evidence type="ECO:0000256" key="2">
    <source>
        <dbReference type="SAM" id="Phobius"/>
    </source>
</evidence>
<sequence>MKLWLSILLFALVGAGVLSAVASHEPFEPRLVKLETQRALPSLANGLAGESPEINALFLSYADEPALWTSAWLAIRNHGDLARSALLDYGLDPAFQRVLVRYGADAVLPVVYYRDHDIATLRAQHWMGTRYRAASERLARWWDDDARDTGAGVSSGQGDSESQAEDAIPEESDKADSSLTPARRGQVAIAILDAKGHDFLQQFVVDSDGEVQWLQSERLVSDLGDLFTSGLRDLESQWRRGEAIGVADIGWAGVDLLVMASAVKVLRAGRAVRAGAAAEGQGARAAGRGLLAGGGRFVNLSRATKVAAITGTAYVVVRHPSLVSALGANVSRWLGWPVWLGQFLLWVVVLLPLLIVVRFVYRWLLAPLLWLLVPLLRATSRTPRWLMKRQRSPGDGTLQTRPENDARTDPTL</sequence>
<keyword evidence="2" id="KW-1133">Transmembrane helix</keyword>
<feature type="region of interest" description="Disordered" evidence="1">
    <location>
        <begin position="388"/>
        <end position="412"/>
    </location>
</feature>
<feature type="transmembrane region" description="Helical" evidence="2">
    <location>
        <begin position="361"/>
        <end position="379"/>
    </location>
</feature>
<dbReference type="EMBL" id="CP151919">
    <property type="protein sequence ID" value="XAD52549.1"/>
    <property type="molecule type" value="Genomic_DNA"/>
</dbReference>
<organism evidence="3 4">
    <name type="scientific">Salinicola lusitanus</name>
    <dbReference type="NCBI Taxonomy" id="1949085"/>
    <lineage>
        <taxon>Bacteria</taxon>
        <taxon>Pseudomonadati</taxon>
        <taxon>Pseudomonadota</taxon>
        <taxon>Gammaproteobacteria</taxon>
        <taxon>Oceanospirillales</taxon>
        <taxon>Halomonadaceae</taxon>
        <taxon>Salinicola</taxon>
    </lineage>
</organism>
<name>A0ABZ3CN20_9GAMM</name>
<feature type="compositionally biased region" description="Polar residues" evidence="1">
    <location>
        <begin position="152"/>
        <end position="161"/>
    </location>
</feature>
<reference evidence="3 4" key="1">
    <citation type="submission" date="2024-04" db="EMBL/GenBank/DDBJ databases">
        <title>Salinicola lusitanus LLJ914,a marine bacterium isolated from the Okinawa Trough.</title>
        <authorList>
            <person name="Li J."/>
        </authorList>
    </citation>
    <scope>NUCLEOTIDE SEQUENCE [LARGE SCALE GENOMIC DNA]</scope>
    <source>
        <strain evidence="3 4">LLJ914</strain>
    </source>
</reference>
<feature type="transmembrane region" description="Helical" evidence="2">
    <location>
        <begin position="333"/>
        <end position="355"/>
    </location>
</feature>
<keyword evidence="2" id="KW-0472">Membrane</keyword>
<evidence type="ECO:0000313" key="3">
    <source>
        <dbReference type="EMBL" id="XAD52549.1"/>
    </source>
</evidence>
<proteinExistence type="predicted"/>
<protein>
    <submittedName>
        <fullName evidence="3">Uncharacterized protein</fullName>
    </submittedName>
</protein>
<dbReference type="Proteomes" id="UP001453229">
    <property type="component" value="Chromosome"/>
</dbReference>
<feature type="region of interest" description="Disordered" evidence="1">
    <location>
        <begin position="149"/>
        <end position="181"/>
    </location>
</feature>
<accession>A0ABZ3CN20</accession>
<gene>
    <name evidence="3" type="ORF">AAGT95_11885</name>
</gene>
<evidence type="ECO:0000256" key="1">
    <source>
        <dbReference type="SAM" id="MobiDB-lite"/>
    </source>
</evidence>